<accession>A0A1T4YL80</accession>
<dbReference type="RefSeq" id="WP_044440702.1">
    <property type="nucleotide sequence ID" value="NZ_FUYG01000012.1"/>
</dbReference>
<dbReference type="Pfam" id="PF13560">
    <property type="entry name" value="HTH_31"/>
    <property type="match status" value="1"/>
</dbReference>
<organism evidence="2 3">
    <name type="scientific">Agreia bicolorata</name>
    <dbReference type="NCBI Taxonomy" id="110935"/>
    <lineage>
        <taxon>Bacteria</taxon>
        <taxon>Bacillati</taxon>
        <taxon>Actinomycetota</taxon>
        <taxon>Actinomycetes</taxon>
        <taxon>Micrococcales</taxon>
        <taxon>Microbacteriaceae</taxon>
        <taxon>Agreia</taxon>
    </lineage>
</organism>
<protein>
    <submittedName>
        <fullName evidence="2">Helix-turn-helix domain-containing protein</fullName>
    </submittedName>
</protein>
<dbReference type="PROSITE" id="PS50943">
    <property type="entry name" value="HTH_CROC1"/>
    <property type="match status" value="1"/>
</dbReference>
<dbReference type="SMART" id="SM00530">
    <property type="entry name" value="HTH_XRE"/>
    <property type="match status" value="1"/>
</dbReference>
<dbReference type="GO" id="GO:0003677">
    <property type="term" value="F:DNA binding"/>
    <property type="evidence" value="ECO:0007669"/>
    <property type="project" value="InterPro"/>
</dbReference>
<reference evidence="3" key="1">
    <citation type="submission" date="2017-02" db="EMBL/GenBank/DDBJ databases">
        <authorList>
            <person name="Varghese N."/>
            <person name="Submissions S."/>
        </authorList>
    </citation>
    <scope>NUCLEOTIDE SEQUENCE [LARGE SCALE GENOMIC DNA]</scope>
    <source>
        <strain evidence="3">VKM Ac-2052</strain>
    </source>
</reference>
<dbReference type="Proteomes" id="UP000189735">
    <property type="component" value="Unassembled WGS sequence"/>
</dbReference>
<dbReference type="SUPFAM" id="SSF47413">
    <property type="entry name" value="lambda repressor-like DNA-binding domains"/>
    <property type="match status" value="1"/>
</dbReference>
<dbReference type="InterPro" id="IPR001387">
    <property type="entry name" value="Cro/C1-type_HTH"/>
</dbReference>
<dbReference type="CDD" id="cd00093">
    <property type="entry name" value="HTH_XRE"/>
    <property type="match status" value="1"/>
</dbReference>
<feature type="domain" description="HTH cro/C1-type" evidence="1">
    <location>
        <begin position="16"/>
        <end position="73"/>
    </location>
</feature>
<evidence type="ECO:0000313" key="3">
    <source>
        <dbReference type="Proteomes" id="UP000189735"/>
    </source>
</evidence>
<dbReference type="AlphaFoldDB" id="A0A1T4YL80"/>
<evidence type="ECO:0000313" key="2">
    <source>
        <dbReference type="EMBL" id="SKB02450.1"/>
    </source>
</evidence>
<name>A0A1T4YL80_9MICO</name>
<dbReference type="EMBL" id="FUYG01000012">
    <property type="protein sequence ID" value="SKB02450.1"/>
    <property type="molecule type" value="Genomic_DNA"/>
</dbReference>
<gene>
    <name evidence="2" type="ORF">SAMN06295879_3506</name>
</gene>
<evidence type="ECO:0000259" key="1">
    <source>
        <dbReference type="PROSITE" id="PS50943"/>
    </source>
</evidence>
<dbReference type="Gene3D" id="1.10.260.40">
    <property type="entry name" value="lambda repressor-like DNA-binding domains"/>
    <property type="match status" value="1"/>
</dbReference>
<proteinExistence type="predicted"/>
<sequence length="80" mass="8991">MPEVQVRKISDIGAIVKATREAKGIRQDDLATSLGFSRNYLRELESGRPNLFTTRLFRALHRLGITVSVTYDLTGKRNDG</sequence>
<dbReference type="InterPro" id="IPR010982">
    <property type="entry name" value="Lambda_DNA-bd_dom_sf"/>
</dbReference>